<comment type="caution">
    <text evidence="2">The sequence shown here is derived from an EMBL/GenBank/DDBJ whole genome shotgun (WGS) entry which is preliminary data.</text>
</comment>
<keyword evidence="3" id="KW-1185">Reference proteome</keyword>
<organism evidence="2 3">
    <name type="scientific">Salinactinospora qingdaonensis</name>
    <dbReference type="NCBI Taxonomy" id="702744"/>
    <lineage>
        <taxon>Bacteria</taxon>
        <taxon>Bacillati</taxon>
        <taxon>Actinomycetota</taxon>
        <taxon>Actinomycetes</taxon>
        <taxon>Streptosporangiales</taxon>
        <taxon>Nocardiopsidaceae</taxon>
        <taxon>Salinactinospora</taxon>
    </lineage>
</organism>
<proteinExistence type="predicted"/>
<reference evidence="3" key="1">
    <citation type="journal article" date="2019" name="Int. J. Syst. Evol. Microbiol.">
        <title>The Global Catalogue of Microorganisms (GCM) 10K type strain sequencing project: providing services to taxonomists for standard genome sequencing and annotation.</title>
        <authorList>
            <consortium name="The Broad Institute Genomics Platform"/>
            <consortium name="The Broad Institute Genome Sequencing Center for Infectious Disease"/>
            <person name="Wu L."/>
            <person name="Ma J."/>
        </authorList>
    </citation>
    <scope>NUCLEOTIDE SEQUENCE [LARGE SCALE GENOMIC DNA]</scope>
    <source>
        <strain evidence="3">JCM 17137</strain>
    </source>
</reference>
<feature type="domain" description="ATPase BadF/BadG/BcrA/BcrD type" evidence="1">
    <location>
        <begin position="7"/>
        <end position="300"/>
    </location>
</feature>
<sequence>MRQSVVIGVDAGGTATRCVVATLDGRVVARGEAGGANQYSSAAPATALREALLPALEAAGDVTVAAAVCGIAGAAGAGHARVQAWVLDSWHRCGLLGAPHVCDDIAVAFAAGSAEREGVVVIAGTGAVAAHVCEGAVVRRCDGYGWLLGDEGSSVWLAVRALRAVLAELDGRGPATSLTSRLPPALGAAPGDPRSIVTAVYDRPPAELGLLAPEVTGAAAAGDAVANTLVAEATRRLLSAAATVIPQAVTRGEREPIPVVLAGSVLAGGLVAEAVTARLWQFHGVRPVRAVDGACGAAGLALHRIGSTEAHARLLAVAPTQSG</sequence>
<evidence type="ECO:0000313" key="2">
    <source>
        <dbReference type="EMBL" id="GAA3726482.1"/>
    </source>
</evidence>
<dbReference type="Pfam" id="PF01869">
    <property type="entry name" value="BcrAD_BadFG"/>
    <property type="match status" value="1"/>
</dbReference>
<dbReference type="Proteomes" id="UP001500908">
    <property type="component" value="Unassembled WGS sequence"/>
</dbReference>
<protein>
    <submittedName>
        <fullName evidence="2">BadF/BadG/BcrA/BcrD ATPase family protein</fullName>
    </submittedName>
</protein>
<dbReference type="InterPro" id="IPR052519">
    <property type="entry name" value="Euk-type_GlcNAc_Kinase"/>
</dbReference>
<dbReference type="PANTHER" id="PTHR43190:SF3">
    <property type="entry name" value="N-ACETYL-D-GLUCOSAMINE KINASE"/>
    <property type="match status" value="1"/>
</dbReference>
<accession>A0ABP7EWR8</accession>
<evidence type="ECO:0000313" key="3">
    <source>
        <dbReference type="Proteomes" id="UP001500908"/>
    </source>
</evidence>
<gene>
    <name evidence="2" type="ORF">GCM10022402_03980</name>
</gene>
<name>A0ABP7EWR8_9ACTN</name>
<evidence type="ECO:0000259" key="1">
    <source>
        <dbReference type="Pfam" id="PF01869"/>
    </source>
</evidence>
<dbReference type="SUPFAM" id="SSF53067">
    <property type="entry name" value="Actin-like ATPase domain"/>
    <property type="match status" value="2"/>
</dbReference>
<dbReference type="EMBL" id="BAABDD010000001">
    <property type="protein sequence ID" value="GAA3726482.1"/>
    <property type="molecule type" value="Genomic_DNA"/>
</dbReference>
<dbReference type="InterPro" id="IPR043129">
    <property type="entry name" value="ATPase_NBD"/>
</dbReference>
<dbReference type="RefSeq" id="WP_344966611.1">
    <property type="nucleotide sequence ID" value="NZ_BAABDD010000001.1"/>
</dbReference>
<dbReference type="InterPro" id="IPR002731">
    <property type="entry name" value="ATPase_BadF"/>
</dbReference>
<dbReference type="PANTHER" id="PTHR43190">
    <property type="entry name" value="N-ACETYL-D-GLUCOSAMINE KINASE"/>
    <property type="match status" value="1"/>
</dbReference>
<dbReference type="Gene3D" id="3.30.420.40">
    <property type="match status" value="2"/>
</dbReference>